<dbReference type="PANTHER" id="PTHR31589">
    <property type="entry name" value="PROTEIN, PUTATIVE (DUF239)-RELATED-RELATED"/>
    <property type="match status" value="1"/>
</dbReference>
<gene>
    <name evidence="2" type="ORF">AQUCO_01700081v1</name>
</gene>
<dbReference type="InterPro" id="IPR053168">
    <property type="entry name" value="Glutamic_endopeptidase"/>
</dbReference>
<dbReference type="InterPro" id="IPR025521">
    <property type="entry name" value="Neprosin_propep"/>
</dbReference>
<sequence>MQILKIQTMGLKEAMLLSFATCFLIFNRGVVGTSLHEEVQSPNERVIKTITTEAGQVFDCIDMYKQPALDHPLLKNHKIQLKPSSYPKRMKIEKSSGKFTNNYSQIGMKSIGCALGTVPILRYQQNVLKKATIRSQGFGTDVPHSPGHRITMMAKTKPKRNATYHGSKTYIAVYTPNMLPDQYSEGAMWINNGPPDQLNSIQVGWTVNPTLYGDNRTHLFGYWTADGFKETGCFDILCPGFVQVSAATTLGLILEPTSHGRVQYESLFNVFQDAKTGDWWLAIIPRDLLVGYWPRYLFTSLASHADQIGWGGEVFSPRNVPTPPMGSGQFNMKDRKVTCNARAIELIDENHKYRDLRFVEIITDGFSYNHCYGVGYTGFVRYVGYNVLFGGPGGSDCF</sequence>
<reference evidence="2 3" key="1">
    <citation type="submission" date="2017-09" db="EMBL/GenBank/DDBJ databases">
        <title>WGS assembly of Aquilegia coerulea Goldsmith.</title>
        <authorList>
            <person name="Hodges S."/>
            <person name="Kramer E."/>
            <person name="Nordborg M."/>
            <person name="Tomkins J."/>
            <person name="Borevitz J."/>
            <person name="Derieg N."/>
            <person name="Yan J."/>
            <person name="Mihaltcheva S."/>
            <person name="Hayes R.D."/>
            <person name="Rokhsar D."/>
        </authorList>
    </citation>
    <scope>NUCLEOTIDE SEQUENCE [LARGE SCALE GENOMIC DNA]</scope>
    <source>
        <strain evidence="3">cv. Goldsmith</strain>
    </source>
</reference>
<evidence type="ECO:0000313" key="3">
    <source>
        <dbReference type="Proteomes" id="UP000230069"/>
    </source>
</evidence>
<feature type="domain" description="Neprosin PEP catalytic" evidence="1">
    <location>
        <begin position="143"/>
        <end position="398"/>
    </location>
</feature>
<accession>A0A2G5DL65</accession>
<dbReference type="OrthoDB" id="1858978at2759"/>
<dbReference type="AlphaFoldDB" id="A0A2G5DL65"/>
<organism evidence="2 3">
    <name type="scientific">Aquilegia coerulea</name>
    <name type="common">Rocky mountain columbine</name>
    <dbReference type="NCBI Taxonomy" id="218851"/>
    <lineage>
        <taxon>Eukaryota</taxon>
        <taxon>Viridiplantae</taxon>
        <taxon>Streptophyta</taxon>
        <taxon>Embryophyta</taxon>
        <taxon>Tracheophyta</taxon>
        <taxon>Spermatophyta</taxon>
        <taxon>Magnoliopsida</taxon>
        <taxon>Ranunculales</taxon>
        <taxon>Ranunculaceae</taxon>
        <taxon>Thalictroideae</taxon>
        <taxon>Aquilegia</taxon>
    </lineage>
</organism>
<dbReference type="EMBL" id="KZ305034">
    <property type="protein sequence ID" value="PIA44226.1"/>
    <property type="molecule type" value="Genomic_DNA"/>
</dbReference>
<dbReference type="InParanoid" id="A0A2G5DL65"/>
<protein>
    <recommendedName>
        <fullName evidence="1">Neprosin PEP catalytic domain-containing protein</fullName>
    </recommendedName>
</protein>
<dbReference type="Proteomes" id="UP000230069">
    <property type="component" value="Unassembled WGS sequence"/>
</dbReference>
<dbReference type="Gene3D" id="3.90.1320.10">
    <property type="entry name" value="Outer-capsid protein sigma 3, large lobe"/>
    <property type="match status" value="1"/>
</dbReference>
<evidence type="ECO:0000259" key="1">
    <source>
        <dbReference type="PROSITE" id="PS52045"/>
    </source>
</evidence>
<evidence type="ECO:0000313" key="2">
    <source>
        <dbReference type="EMBL" id="PIA44226.1"/>
    </source>
</evidence>
<dbReference type="PANTHER" id="PTHR31589:SF110">
    <property type="entry name" value="PROTEIN, PUTATIVE (DUF239)-RELATED"/>
    <property type="match status" value="1"/>
</dbReference>
<dbReference type="FunCoup" id="A0A2G5DL65">
    <property type="interactions" value="17"/>
</dbReference>
<name>A0A2G5DL65_AQUCA</name>
<dbReference type="PROSITE" id="PS52045">
    <property type="entry name" value="NEPROSIN_PEP_CD"/>
    <property type="match status" value="1"/>
</dbReference>
<keyword evidence="3" id="KW-1185">Reference proteome</keyword>
<dbReference type="InterPro" id="IPR004314">
    <property type="entry name" value="Neprosin"/>
</dbReference>
<dbReference type="Pfam" id="PF14365">
    <property type="entry name" value="Neprosin_AP"/>
    <property type="match status" value="1"/>
</dbReference>
<dbReference type="STRING" id="218851.A0A2G5DL65"/>
<dbReference type="Pfam" id="PF03080">
    <property type="entry name" value="Neprosin"/>
    <property type="match status" value="1"/>
</dbReference>
<proteinExistence type="predicted"/>